<gene>
    <name evidence="2" type="ORF">THAPSDRAFT_21605</name>
</gene>
<feature type="compositionally biased region" description="Polar residues" evidence="1">
    <location>
        <begin position="1"/>
        <end position="10"/>
    </location>
</feature>
<accession>B8BWV8</accession>
<dbReference type="AlphaFoldDB" id="B8BWV8"/>
<evidence type="ECO:0000313" key="2">
    <source>
        <dbReference type="EMBL" id="EED94099.1"/>
    </source>
</evidence>
<feature type="compositionally biased region" description="Low complexity" evidence="1">
    <location>
        <begin position="390"/>
        <end position="401"/>
    </location>
</feature>
<protein>
    <submittedName>
        <fullName evidence="2">Uncharacterized protein</fullName>
    </submittedName>
</protein>
<dbReference type="PaxDb" id="35128-Thaps21605"/>
<feature type="region of interest" description="Disordered" evidence="1">
    <location>
        <begin position="343"/>
        <end position="402"/>
    </location>
</feature>
<dbReference type="Proteomes" id="UP000001449">
    <property type="component" value="Chromosome 3"/>
</dbReference>
<feature type="region of interest" description="Disordered" evidence="1">
    <location>
        <begin position="1"/>
        <end position="33"/>
    </location>
</feature>
<name>B8BWV8_THAPS</name>
<keyword evidence="3" id="KW-1185">Reference proteome</keyword>
<dbReference type="InParanoid" id="B8BWV8"/>
<evidence type="ECO:0000256" key="1">
    <source>
        <dbReference type="SAM" id="MobiDB-lite"/>
    </source>
</evidence>
<sequence length="455" mass="49103">MKLRSPSSVALTRDGSLIGVNNNTGGNGLSSPRHEALSQLEDDHKVNTADIGADIFKDDSSLESIGEIAMHGGTDHYAHPNTHVTDNTIAAAAASPTHVHTTINNNKKVTWGTGVKSARFHRGCTPSCVGGCNSMGCNAYSCNSSLRNTMDNTGSLLKKLCDMTLSNMQKCGIAPGCGDGGGDGGTSMRNRVLKSVLSNVELCGRCGTTVVGECTGAANGERCMTCGQCVGNDESSAMANTIYDEDNDLVFQTGDEKTTFPVATNTDATSIAATYNDNVSTMAISGNNHNIISEPRDDLDAILESRQENMCYEKSRECMEDRFGGNGIRGRYDVEERDGYDDNVYSIGSNTKRSSRRKQTLKSRGGVQMDNYLASRGMKTSPNNHTKQRSATTQTKSSTLQSKKKYISRLVLTSLKKPLKFVSHGIKNSRVVPKRILAITNVPAPSARKYDRYHY</sequence>
<evidence type="ECO:0000313" key="3">
    <source>
        <dbReference type="Proteomes" id="UP000001449"/>
    </source>
</evidence>
<dbReference type="HOGENOM" id="CLU_602032_0_0_1"/>
<dbReference type="KEGG" id="tps:THAPSDRAFT_21605"/>
<dbReference type="EMBL" id="CM000640">
    <property type="protein sequence ID" value="EED94099.1"/>
    <property type="molecule type" value="Genomic_DNA"/>
</dbReference>
<reference evidence="2 3" key="2">
    <citation type="journal article" date="2008" name="Nature">
        <title>The Phaeodactylum genome reveals the evolutionary history of diatom genomes.</title>
        <authorList>
            <person name="Bowler C."/>
            <person name="Allen A.E."/>
            <person name="Badger J.H."/>
            <person name="Grimwood J."/>
            <person name="Jabbari K."/>
            <person name="Kuo A."/>
            <person name="Maheswari U."/>
            <person name="Martens C."/>
            <person name="Maumus F."/>
            <person name="Otillar R.P."/>
            <person name="Rayko E."/>
            <person name="Salamov A."/>
            <person name="Vandepoele K."/>
            <person name="Beszteri B."/>
            <person name="Gruber A."/>
            <person name="Heijde M."/>
            <person name="Katinka M."/>
            <person name="Mock T."/>
            <person name="Valentin K."/>
            <person name="Verret F."/>
            <person name="Berges J.A."/>
            <person name="Brownlee C."/>
            <person name="Cadoret J.P."/>
            <person name="Chiovitti A."/>
            <person name="Choi C.J."/>
            <person name="Coesel S."/>
            <person name="De Martino A."/>
            <person name="Detter J.C."/>
            <person name="Durkin C."/>
            <person name="Falciatore A."/>
            <person name="Fournet J."/>
            <person name="Haruta M."/>
            <person name="Huysman M.J."/>
            <person name="Jenkins B.D."/>
            <person name="Jiroutova K."/>
            <person name="Jorgensen R.E."/>
            <person name="Joubert Y."/>
            <person name="Kaplan A."/>
            <person name="Kroger N."/>
            <person name="Kroth P.G."/>
            <person name="La Roche J."/>
            <person name="Lindquist E."/>
            <person name="Lommer M."/>
            <person name="Martin-Jezequel V."/>
            <person name="Lopez P.J."/>
            <person name="Lucas S."/>
            <person name="Mangogna M."/>
            <person name="McGinnis K."/>
            <person name="Medlin L.K."/>
            <person name="Montsant A."/>
            <person name="Oudot-Le Secq M.P."/>
            <person name="Napoli C."/>
            <person name="Obornik M."/>
            <person name="Parker M.S."/>
            <person name="Petit J.L."/>
            <person name="Porcel B.M."/>
            <person name="Poulsen N."/>
            <person name="Robison M."/>
            <person name="Rychlewski L."/>
            <person name="Rynearson T.A."/>
            <person name="Schmutz J."/>
            <person name="Shapiro H."/>
            <person name="Siaut M."/>
            <person name="Stanley M."/>
            <person name="Sussman M.R."/>
            <person name="Taylor A.R."/>
            <person name="Vardi A."/>
            <person name="von Dassow P."/>
            <person name="Vyverman W."/>
            <person name="Willis A."/>
            <person name="Wyrwicz L.S."/>
            <person name="Rokhsar D.S."/>
            <person name="Weissenbach J."/>
            <person name="Armbrust E.V."/>
            <person name="Green B.R."/>
            <person name="Van de Peer Y."/>
            <person name="Grigoriev I.V."/>
        </authorList>
    </citation>
    <scope>NUCLEOTIDE SEQUENCE [LARGE SCALE GENOMIC DNA]</scope>
    <source>
        <strain evidence="2 3">CCMP1335</strain>
    </source>
</reference>
<proteinExistence type="predicted"/>
<dbReference type="GeneID" id="7442458"/>
<reference evidence="2 3" key="1">
    <citation type="journal article" date="2004" name="Science">
        <title>The genome of the diatom Thalassiosira pseudonana: ecology, evolution, and metabolism.</title>
        <authorList>
            <person name="Armbrust E.V."/>
            <person name="Berges J.A."/>
            <person name="Bowler C."/>
            <person name="Green B.R."/>
            <person name="Martinez D."/>
            <person name="Putnam N.H."/>
            <person name="Zhou S."/>
            <person name="Allen A.E."/>
            <person name="Apt K.E."/>
            <person name="Bechner M."/>
            <person name="Brzezinski M.A."/>
            <person name="Chaal B.K."/>
            <person name="Chiovitti A."/>
            <person name="Davis A.K."/>
            <person name="Demarest M.S."/>
            <person name="Detter J.C."/>
            <person name="Glavina T."/>
            <person name="Goodstein D."/>
            <person name="Hadi M.Z."/>
            <person name="Hellsten U."/>
            <person name="Hildebrand M."/>
            <person name="Jenkins B.D."/>
            <person name="Jurka J."/>
            <person name="Kapitonov V.V."/>
            <person name="Kroger N."/>
            <person name="Lau W.W."/>
            <person name="Lane T.W."/>
            <person name="Larimer F.W."/>
            <person name="Lippmeier J.C."/>
            <person name="Lucas S."/>
            <person name="Medina M."/>
            <person name="Montsant A."/>
            <person name="Obornik M."/>
            <person name="Parker M.S."/>
            <person name="Palenik B."/>
            <person name="Pazour G.J."/>
            <person name="Richardson P.M."/>
            <person name="Rynearson T.A."/>
            <person name="Saito M.A."/>
            <person name="Schwartz D.C."/>
            <person name="Thamatrakoln K."/>
            <person name="Valentin K."/>
            <person name="Vardi A."/>
            <person name="Wilkerson F.P."/>
            <person name="Rokhsar D.S."/>
        </authorList>
    </citation>
    <scope>NUCLEOTIDE SEQUENCE [LARGE SCALE GENOMIC DNA]</scope>
    <source>
        <strain evidence="2 3">CCMP1335</strain>
    </source>
</reference>
<organism evidence="2 3">
    <name type="scientific">Thalassiosira pseudonana</name>
    <name type="common">Marine diatom</name>
    <name type="synonym">Cyclotella nana</name>
    <dbReference type="NCBI Taxonomy" id="35128"/>
    <lineage>
        <taxon>Eukaryota</taxon>
        <taxon>Sar</taxon>
        <taxon>Stramenopiles</taxon>
        <taxon>Ochrophyta</taxon>
        <taxon>Bacillariophyta</taxon>
        <taxon>Coscinodiscophyceae</taxon>
        <taxon>Thalassiosirophycidae</taxon>
        <taxon>Thalassiosirales</taxon>
        <taxon>Thalassiosiraceae</taxon>
        <taxon>Thalassiosira</taxon>
    </lineage>
</organism>
<dbReference type="RefSeq" id="XP_002288663.1">
    <property type="nucleotide sequence ID" value="XM_002288627.1"/>
</dbReference>